<sequence length="87" mass="10118">MADSGLSEKALITESAETIRTNVTSVFTDPYERSVNYMETHSILQIFQDITEKLVFDRPDDPLQFMLEQVQMKIKIRDESRNTFVKS</sequence>
<comment type="caution">
    <text evidence="1">The sequence shown here is derived from an EMBL/GenBank/DDBJ whole genome shotgun (WGS) entry which is preliminary data.</text>
</comment>
<name>A0A7J6D3A6_9TELE</name>
<dbReference type="InterPro" id="IPR048377">
    <property type="entry name" value="TEX55_DD"/>
</dbReference>
<dbReference type="Pfam" id="PF17819">
    <property type="entry name" value="Tex55"/>
    <property type="match status" value="1"/>
</dbReference>
<reference evidence="1 2" key="1">
    <citation type="submission" date="2020-04" db="EMBL/GenBank/DDBJ databases">
        <title>Chromosome-level genome assembly of a cyprinid fish Onychostoma macrolepis by integration of Nanopore Sequencing, Bionano and Hi-C technology.</title>
        <authorList>
            <person name="Wang D."/>
        </authorList>
    </citation>
    <scope>NUCLEOTIDE SEQUENCE [LARGE SCALE GENOMIC DNA]</scope>
    <source>
        <strain evidence="1">SWU-2019</strain>
        <tissue evidence="1">Muscle</tissue>
    </source>
</reference>
<protein>
    <submittedName>
        <fullName evidence="1">Uncharacterized protein</fullName>
    </submittedName>
</protein>
<dbReference type="PANTHER" id="PTHR47110">
    <property type="entry name" value="TESTIS-SPECIFIC EXPRESSED PROTEIN 55"/>
    <property type="match status" value="1"/>
</dbReference>
<proteinExistence type="predicted"/>
<dbReference type="EMBL" id="JAAMOB010000005">
    <property type="protein sequence ID" value="KAF4113688.1"/>
    <property type="molecule type" value="Genomic_DNA"/>
</dbReference>
<keyword evidence="2" id="KW-1185">Reference proteome</keyword>
<evidence type="ECO:0000313" key="2">
    <source>
        <dbReference type="Proteomes" id="UP000579812"/>
    </source>
</evidence>
<dbReference type="InterPro" id="IPR040760">
    <property type="entry name" value="Tex55"/>
</dbReference>
<gene>
    <name evidence="1" type="ORF">G5714_006233</name>
</gene>
<dbReference type="Proteomes" id="UP000579812">
    <property type="component" value="Unassembled WGS sequence"/>
</dbReference>
<dbReference type="AlphaFoldDB" id="A0A7J6D3A6"/>
<dbReference type="CDD" id="cd22975">
    <property type="entry name" value="DD_TEX55"/>
    <property type="match status" value="1"/>
</dbReference>
<accession>A0A7J6D3A6</accession>
<evidence type="ECO:0000313" key="1">
    <source>
        <dbReference type="EMBL" id="KAF4113688.1"/>
    </source>
</evidence>
<dbReference type="SUPFAM" id="SSF47391">
    <property type="entry name" value="Dimerization-anchoring domain of cAMP-dependent PK regulatory subunit"/>
    <property type="match status" value="1"/>
</dbReference>
<dbReference type="OrthoDB" id="522106at2759"/>
<dbReference type="PANTHER" id="PTHR47110:SF3">
    <property type="entry name" value="TESTIS-SPECIFIC EXPRESSED PROTEIN 55-LIKE"/>
    <property type="match status" value="1"/>
</dbReference>
<dbReference type="Gene3D" id="1.20.890.10">
    <property type="entry name" value="cAMP-dependent protein kinase regulatory subunit, dimerization-anchoring domain"/>
    <property type="match status" value="1"/>
</dbReference>
<organism evidence="1 2">
    <name type="scientific">Onychostoma macrolepis</name>
    <dbReference type="NCBI Taxonomy" id="369639"/>
    <lineage>
        <taxon>Eukaryota</taxon>
        <taxon>Metazoa</taxon>
        <taxon>Chordata</taxon>
        <taxon>Craniata</taxon>
        <taxon>Vertebrata</taxon>
        <taxon>Euteleostomi</taxon>
        <taxon>Actinopterygii</taxon>
        <taxon>Neopterygii</taxon>
        <taxon>Teleostei</taxon>
        <taxon>Ostariophysi</taxon>
        <taxon>Cypriniformes</taxon>
        <taxon>Cyprinidae</taxon>
        <taxon>Acrossocheilinae</taxon>
        <taxon>Onychostoma</taxon>
    </lineage>
</organism>